<feature type="transmembrane region" description="Helical" evidence="6">
    <location>
        <begin position="205"/>
        <end position="230"/>
    </location>
</feature>
<dbReference type="EMBL" id="JAPDDP010000083">
    <property type="protein sequence ID" value="MDA0184686.1"/>
    <property type="molecule type" value="Genomic_DNA"/>
</dbReference>
<organism evidence="7 8">
    <name type="scientific">Solirubrobacter phytolaccae</name>
    <dbReference type="NCBI Taxonomy" id="1404360"/>
    <lineage>
        <taxon>Bacteria</taxon>
        <taxon>Bacillati</taxon>
        <taxon>Actinomycetota</taxon>
        <taxon>Thermoleophilia</taxon>
        <taxon>Solirubrobacterales</taxon>
        <taxon>Solirubrobacteraceae</taxon>
        <taxon>Solirubrobacter</taxon>
    </lineage>
</organism>
<evidence type="ECO:0000256" key="4">
    <source>
        <dbReference type="ARBA" id="ARBA00022989"/>
    </source>
</evidence>
<dbReference type="PANTHER" id="PTHR23513:SF11">
    <property type="entry name" value="STAPHYLOFERRIN A TRANSPORTER"/>
    <property type="match status" value="1"/>
</dbReference>
<comment type="subcellular location">
    <subcellularLocation>
        <location evidence="1">Cell membrane</location>
        <topology evidence="1">Multi-pass membrane protein</topology>
    </subcellularLocation>
</comment>
<keyword evidence="2" id="KW-1003">Cell membrane</keyword>
<feature type="transmembrane region" description="Helical" evidence="6">
    <location>
        <begin position="331"/>
        <end position="348"/>
    </location>
</feature>
<feature type="transmembrane region" description="Helical" evidence="6">
    <location>
        <begin position="17"/>
        <end position="38"/>
    </location>
</feature>
<keyword evidence="4 6" id="KW-1133">Transmembrane helix</keyword>
<accession>A0A9X3SCH2</accession>
<dbReference type="GO" id="GO:0005886">
    <property type="term" value="C:plasma membrane"/>
    <property type="evidence" value="ECO:0007669"/>
    <property type="project" value="UniProtKB-SubCell"/>
</dbReference>
<dbReference type="Gene3D" id="1.20.1250.20">
    <property type="entry name" value="MFS general substrate transporter like domains"/>
    <property type="match status" value="2"/>
</dbReference>
<evidence type="ECO:0000313" key="7">
    <source>
        <dbReference type="EMBL" id="MDA0184686.1"/>
    </source>
</evidence>
<evidence type="ECO:0000256" key="2">
    <source>
        <dbReference type="ARBA" id="ARBA00022475"/>
    </source>
</evidence>
<dbReference type="InterPro" id="IPR011701">
    <property type="entry name" value="MFS"/>
</dbReference>
<proteinExistence type="predicted"/>
<feature type="transmembrane region" description="Helical" evidence="6">
    <location>
        <begin position="266"/>
        <end position="283"/>
    </location>
</feature>
<keyword evidence="5 6" id="KW-0472">Membrane</keyword>
<sequence length="385" mass="38449">MTLRDALATPDLRRLQAAWAAAAFGGWVFMVALAVHAYGEGGAAAVGLAALTRMVPAGLAAPLLGRVADRCSRRDVLLASTLIRAVLLGALALAAAAHVFAATLVLGALFTIAQAAHKPAQAALIPHLTDRPAAANALWSTIDNAAFILGALAGGILAAAIGAPAAFAGATLTFLLAAALLTNIKRDCPSLATGVAFSALDRRARVLVAVLSVSTLVEGMVDVLVVVTALEIVDVGEAGVGWLNGAWGVGGVLGGVLALRVATRALPLGTVLVGAPLLALAALPGPAAALVALTTLGVGYSLVETAGITLIQRLTHDAVRARTFARLESSYWLTTGAGAMLAPLVIALTSPRGALVIAGAALPLAALLTKLVPLRVATAARPAAA</sequence>
<dbReference type="AlphaFoldDB" id="A0A9X3SCH2"/>
<dbReference type="GO" id="GO:0022857">
    <property type="term" value="F:transmembrane transporter activity"/>
    <property type="evidence" value="ECO:0007669"/>
    <property type="project" value="InterPro"/>
</dbReference>
<evidence type="ECO:0000256" key="5">
    <source>
        <dbReference type="ARBA" id="ARBA00023136"/>
    </source>
</evidence>
<keyword evidence="3 6" id="KW-0812">Transmembrane</keyword>
<feature type="transmembrane region" description="Helical" evidence="6">
    <location>
        <begin position="165"/>
        <end position="184"/>
    </location>
</feature>
<evidence type="ECO:0000256" key="3">
    <source>
        <dbReference type="ARBA" id="ARBA00022692"/>
    </source>
</evidence>
<reference evidence="7" key="1">
    <citation type="submission" date="2022-10" db="EMBL/GenBank/DDBJ databases">
        <title>The WGS of Solirubrobacter phytolaccae KCTC 29190.</title>
        <authorList>
            <person name="Jiang Z."/>
        </authorList>
    </citation>
    <scope>NUCLEOTIDE SEQUENCE</scope>
    <source>
        <strain evidence="7">KCTC 29190</strain>
    </source>
</reference>
<dbReference type="InterPro" id="IPR036259">
    <property type="entry name" value="MFS_trans_sf"/>
</dbReference>
<feature type="transmembrane region" description="Helical" evidence="6">
    <location>
        <begin position="242"/>
        <end position="259"/>
    </location>
</feature>
<dbReference type="Proteomes" id="UP001147653">
    <property type="component" value="Unassembled WGS sequence"/>
</dbReference>
<dbReference type="SUPFAM" id="SSF103473">
    <property type="entry name" value="MFS general substrate transporter"/>
    <property type="match status" value="1"/>
</dbReference>
<dbReference type="RefSeq" id="WP_270029140.1">
    <property type="nucleotide sequence ID" value="NZ_JAPDDP010000083.1"/>
</dbReference>
<feature type="transmembrane region" description="Helical" evidence="6">
    <location>
        <begin position="354"/>
        <end position="372"/>
    </location>
</feature>
<keyword evidence="8" id="KW-1185">Reference proteome</keyword>
<feature type="transmembrane region" description="Helical" evidence="6">
    <location>
        <begin position="44"/>
        <end position="64"/>
    </location>
</feature>
<dbReference type="Pfam" id="PF07690">
    <property type="entry name" value="MFS_1"/>
    <property type="match status" value="1"/>
</dbReference>
<comment type="caution">
    <text evidence="7">The sequence shown here is derived from an EMBL/GenBank/DDBJ whole genome shotgun (WGS) entry which is preliminary data.</text>
</comment>
<feature type="transmembrane region" description="Helical" evidence="6">
    <location>
        <begin position="289"/>
        <end position="311"/>
    </location>
</feature>
<evidence type="ECO:0000256" key="6">
    <source>
        <dbReference type="SAM" id="Phobius"/>
    </source>
</evidence>
<evidence type="ECO:0000256" key="1">
    <source>
        <dbReference type="ARBA" id="ARBA00004651"/>
    </source>
</evidence>
<protein>
    <submittedName>
        <fullName evidence="7">MFS transporter</fullName>
    </submittedName>
</protein>
<evidence type="ECO:0000313" key="8">
    <source>
        <dbReference type="Proteomes" id="UP001147653"/>
    </source>
</evidence>
<name>A0A9X3SCH2_9ACTN</name>
<gene>
    <name evidence="7" type="ORF">OJ997_30570</name>
</gene>
<dbReference type="PANTHER" id="PTHR23513">
    <property type="entry name" value="INTEGRAL MEMBRANE EFFLUX PROTEIN-RELATED"/>
    <property type="match status" value="1"/>
</dbReference>